<evidence type="ECO:0000313" key="3">
    <source>
        <dbReference type="EMBL" id="KJU82373.1"/>
    </source>
</evidence>
<dbReference type="InterPro" id="IPR002052">
    <property type="entry name" value="DNA_methylase_N6_adenine_CS"/>
</dbReference>
<keyword evidence="1" id="KW-0489">Methyltransferase</keyword>
<dbReference type="SUPFAM" id="SSF53335">
    <property type="entry name" value="S-adenosyl-L-methionine-dependent methyltransferases"/>
    <property type="match status" value="1"/>
</dbReference>
<dbReference type="InterPro" id="IPR029063">
    <property type="entry name" value="SAM-dependent_MTases_sf"/>
</dbReference>
<dbReference type="GO" id="GO:0003676">
    <property type="term" value="F:nucleic acid binding"/>
    <property type="evidence" value="ECO:0007669"/>
    <property type="project" value="InterPro"/>
</dbReference>
<evidence type="ECO:0000256" key="1">
    <source>
        <dbReference type="ARBA" id="ARBA00022603"/>
    </source>
</evidence>
<gene>
    <name evidence="3" type="ORF">MBAV_005435</name>
</gene>
<dbReference type="AlphaFoldDB" id="A0A0F3GNX6"/>
<name>A0A0F3GNX6_9BACT</name>
<dbReference type="PANTHER" id="PTHR43542:SF1">
    <property type="entry name" value="METHYLTRANSFERASE"/>
    <property type="match status" value="1"/>
</dbReference>
<dbReference type="PROSITE" id="PS00092">
    <property type="entry name" value="N6_MTASE"/>
    <property type="match status" value="1"/>
</dbReference>
<protein>
    <recommendedName>
        <fullName evidence="5">Methyltransferase</fullName>
    </recommendedName>
</protein>
<dbReference type="Gene3D" id="3.40.50.150">
    <property type="entry name" value="Vaccinia Virus protein VP39"/>
    <property type="match status" value="1"/>
</dbReference>
<proteinExistence type="predicted"/>
<dbReference type="InterPro" id="IPR004398">
    <property type="entry name" value="RNA_MeTrfase_RsmD"/>
</dbReference>
<evidence type="ECO:0000256" key="2">
    <source>
        <dbReference type="ARBA" id="ARBA00022679"/>
    </source>
</evidence>
<evidence type="ECO:0008006" key="5">
    <source>
        <dbReference type="Google" id="ProtNLM"/>
    </source>
</evidence>
<comment type="caution">
    <text evidence="3">The sequence shown here is derived from an EMBL/GenBank/DDBJ whole genome shotgun (WGS) entry which is preliminary data.</text>
</comment>
<dbReference type="PANTHER" id="PTHR43542">
    <property type="entry name" value="METHYLTRANSFERASE"/>
    <property type="match status" value="1"/>
</dbReference>
<keyword evidence="2" id="KW-0808">Transferase</keyword>
<evidence type="ECO:0000313" key="4">
    <source>
        <dbReference type="Proteomes" id="UP000033423"/>
    </source>
</evidence>
<dbReference type="GO" id="GO:0031167">
    <property type="term" value="P:rRNA methylation"/>
    <property type="evidence" value="ECO:0007669"/>
    <property type="project" value="InterPro"/>
</dbReference>
<dbReference type="Proteomes" id="UP000033423">
    <property type="component" value="Unassembled WGS sequence"/>
</dbReference>
<dbReference type="EMBL" id="LACI01002342">
    <property type="protein sequence ID" value="KJU82373.1"/>
    <property type="molecule type" value="Genomic_DNA"/>
</dbReference>
<organism evidence="3 4">
    <name type="scientific">Candidatus Magnetobacterium bavaricum</name>
    <dbReference type="NCBI Taxonomy" id="29290"/>
    <lineage>
        <taxon>Bacteria</taxon>
        <taxon>Pseudomonadati</taxon>
        <taxon>Nitrospirota</taxon>
        <taxon>Thermodesulfovibrionia</taxon>
        <taxon>Thermodesulfovibrionales</taxon>
        <taxon>Candidatus Magnetobacteriaceae</taxon>
        <taxon>Candidatus Magnetobacterium</taxon>
    </lineage>
</organism>
<keyword evidence="4" id="KW-1185">Reference proteome</keyword>
<dbReference type="GO" id="GO:0008168">
    <property type="term" value="F:methyltransferase activity"/>
    <property type="evidence" value="ECO:0007669"/>
    <property type="project" value="UniProtKB-KW"/>
</dbReference>
<accession>A0A0F3GNX6</accession>
<dbReference type="Pfam" id="PF03602">
    <property type="entry name" value="Cons_hypoth95"/>
    <property type="match status" value="1"/>
</dbReference>
<reference evidence="3 4" key="1">
    <citation type="submission" date="2015-02" db="EMBL/GenBank/DDBJ databases">
        <title>Single-cell genomics of uncultivated deep-branching MTB reveals a conserved set of magnetosome genes.</title>
        <authorList>
            <person name="Kolinko S."/>
            <person name="Richter M."/>
            <person name="Glockner F.O."/>
            <person name="Brachmann A."/>
            <person name="Schuler D."/>
        </authorList>
    </citation>
    <scope>NUCLEOTIDE SEQUENCE [LARGE SCALE GENOMIC DNA]</scope>
    <source>
        <strain evidence="3">TM-1</strain>
    </source>
</reference>
<sequence>MATAAEALKRLATQTEAFDIVYVDPPYHGDEPDIALPLIGTGNVLKTGAVVIVEHFSKRTMPETSGRLRLKRSYRYGDTMLSLYAFL</sequence>